<evidence type="ECO:0000313" key="3">
    <source>
        <dbReference type="Proteomes" id="UP000241690"/>
    </source>
</evidence>
<accession>A0A2T3ZRI1</accession>
<dbReference type="Gene3D" id="3.30.1250.10">
    <property type="entry name" value="Ribosome maturation protein SBDS, N-terminal domain"/>
    <property type="match status" value="1"/>
</dbReference>
<sequence>MTRGNKRQTKVIYKGQTQDFVIMVEDTAAVQSWRRDNSIPLAQVLDGWKIFTSHQHGAGGIHNEASRATIENEFGTSDDNEAILKILDQGEIQENINTERQGIRSESQGTRGMY</sequence>
<dbReference type="Pfam" id="PF01172">
    <property type="entry name" value="SBDS_N"/>
    <property type="match status" value="1"/>
</dbReference>
<dbReference type="InterPro" id="IPR036786">
    <property type="entry name" value="Ribosome_mat_SBDS_N_sf"/>
</dbReference>
<evidence type="ECO:0000259" key="1">
    <source>
        <dbReference type="Pfam" id="PF01172"/>
    </source>
</evidence>
<feature type="domain" description="Ribosome maturation protein SDO1/SBDS N-terminal" evidence="1">
    <location>
        <begin position="8"/>
        <end position="99"/>
    </location>
</feature>
<dbReference type="PANTHER" id="PTHR10927:SF2">
    <property type="entry name" value="RESTRICTION OF TELOMERE CAPPING PROTEIN 3"/>
    <property type="match status" value="1"/>
</dbReference>
<keyword evidence="3" id="KW-1185">Reference proteome</keyword>
<dbReference type="Proteomes" id="UP000241690">
    <property type="component" value="Unassembled WGS sequence"/>
</dbReference>
<gene>
    <name evidence="2" type="ORF">M431DRAFT_526129</name>
</gene>
<protein>
    <recommendedName>
        <fullName evidence="1">Ribosome maturation protein SDO1/SBDS N-terminal domain-containing protein</fullName>
    </recommendedName>
</protein>
<dbReference type="RefSeq" id="XP_024767094.1">
    <property type="nucleotide sequence ID" value="XM_024920669.1"/>
</dbReference>
<proteinExistence type="predicted"/>
<dbReference type="GeneID" id="36629238"/>
<dbReference type="AlphaFoldDB" id="A0A2T3ZRI1"/>
<name>A0A2T3ZRI1_TRIHA</name>
<organism evidence="2 3">
    <name type="scientific">Trichoderma harzianum CBS 226.95</name>
    <dbReference type="NCBI Taxonomy" id="983964"/>
    <lineage>
        <taxon>Eukaryota</taxon>
        <taxon>Fungi</taxon>
        <taxon>Dikarya</taxon>
        <taxon>Ascomycota</taxon>
        <taxon>Pezizomycotina</taxon>
        <taxon>Sordariomycetes</taxon>
        <taxon>Hypocreomycetidae</taxon>
        <taxon>Hypocreales</taxon>
        <taxon>Hypocreaceae</taxon>
        <taxon>Trichoderma</taxon>
    </lineage>
</organism>
<dbReference type="InterPro" id="IPR039100">
    <property type="entry name" value="Sdo1/SBDS-like"/>
</dbReference>
<reference evidence="2 3" key="1">
    <citation type="submission" date="2016-07" db="EMBL/GenBank/DDBJ databases">
        <title>Multiple horizontal gene transfer events from other fungi enriched the ability of initially mycotrophic Trichoderma (Ascomycota) to feed on dead plant biomass.</title>
        <authorList>
            <consortium name="DOE Joint Genome Institute"/>
            <person name="Aerts A."/>
            <person name="Atanasova L."/>
            <person name="Chenthamara K."/>
            <person name="Zhang J."/>
            <person name="Grujic M."/>
            <person name="Henrissat B."/>
            <person name="Kuo A."/>
            <person name="Salamov A."/>
            <person name="Lipzen A."/>
            <person name="Labutti K."/>
            <person name="Barry K."/>
            <person name="Miao Y."/>
            <person name="Rahimi M.J."/>
            <person name="Shen Q."/>
            <person name="Grigoriev I.V."/>
            <person name="Kubicek C.P."/>
            <person name="Druzhinina I.S."/>
        </authorList>
    </citation>
    <scope>NUCLEOTIDE SEQUENCE [LARGE SCALE GENOMIC DNA]</scope>
    <source>
        <strain evidence="2 3">CBS 226.95</strain>
    </source>
</reference>
<dbReference type="EMBL" id="KZ679727">
    <property type="protein sequence ID" value="PTB47417.1"/>
    <property type="molecule type" value="Genomic_DNA"/>
</dbReference>
<dbReference type="SUPFAM" id="SSF89895">
    <property type="entry name" value="FYSH domain"/>
    <property type="match status" value="1"/>
</dbReference>
<evidence type="ECO:0000313" key="2">
    <source>
        <dbReference type="EMBL" id="PTB47417.1"/>
    </source>
</evidence>
<dbReference type="STRING" id="983964.A0A2T3ZRI1"/>
<dbReference type="InterPro" id="IPR019783">
    <property type="entry name" value="SDO1/SBDS_N"/>
</dbReference>
<dbReference type="PANTHER" id="PTHR10927">
    <property type="entry name" value="RIBOSOME MATURATION PROTEIN SBDS"/>
    <property type="match status" value="1"/>
</dbReference>